<protein>
    <recommendedName>
        <fullName evidence="4">Transaldolase</fullName>
    </recommendedName>
</protein>
<evidence type="ECO:0000256" key="2">
    <source>
        <dbReference type="SAM" id="MobiDB-lite"/>
    </source>
</evidence>
<evidence type="ECO:0000256" key="1">
    <source>
        <dbReference type="ARBA" id="ARBA00023270"/>
    </source>
</evidence>
<dbReference type="InterPro" id="IPR013785">
    <property type="entry name" value="Aldolase_TIM"/>
</dbReference>
<dbReference type="AlphaFoldDB" id="A0A7S3UE80"/>
<dbReference type="PANTHER" id="PTHR10683:SF18">
    <property type="entry name" value="TRANSALDOLASE"/>
    <property type="match status" value="1"/>
</dbReference>
<gene>
    <name evidence="3" type="ORF">PSAL00342_LOCUS3071</name>
</gene>
<dbReference type="Pfam" id="PF00923">
    <property type="entry name" value="TAL_FSA"/>
    <property type="match status" value="1"/>
</dbReference>
<accession>A0A7S3UE80</accession>
<evidence type="ECO:0000313" key="3">
    <source>
        <dbReference type="EMBL" id="CAE0609252.1"/>
    </source>
</evidence>
<evidence type="ECO:0008006" key="4">
    <source>
        <dbReference type="Google" id="ProtNLM"/>
    </source>
</evidence>
<dbReference type="SUPFAM" id="SSF51569">
    <property type="entry name" value="Aldolase"/>
    <property type="match status" value="1"/>
</dbReference>
<dbReference type="GO" id="GO:0005975">
    <property type="term" value="P:carbohydrate metabolic process"/>
    <property type="evidence" value="ECO:0007669"/>
    <property type="project" value="InterPro"/>
</dbReference>
<dbReference type="Gene3D" id="3.20.20.70">
    <property type="entry name" value="Aldolase class I"/>
    <property type="match status" value="1"/>
</dbReference>
<proteinExistence type="predicted"/>
<sequence length="422" mass="45846">MNAMVTGVRSVLSHPRYGKNYKKTSIPKATAPSFDGKSRLSLPTSKRNQCWAVHASEQKDKPPSYQTSATELEALQRLSVVVPDSHLGYINESPAAASAGSAVLCSLMQGSADMREMEGMVHAALSSGGCTQEDEEERFSCFADRAVVNVGASFASRVTGKVTTEVDPMLATDAEAMVQNAHRLLDMYKECGVDKEKILLKFPATYAGIRAIKVLEQEGTSCLVHLVGSFVQVAAAAQAGASVIQISIGRIRDWYRQNPGAIRDPQGPREDTGFESDYDPGLALVKKAFNYTRCFHPKTRVMASGIRKKSDALNCAGCDFIVLGEKVLEELANSDTASGYNDSLSITDGSIQFDSVNPTMSVDMASEDEFKDWEKQSIDKGIFEAKMDDAGQELLVQGIKSMATSRGDLVTIMKKRWPPPNM</sequence>
<reference evidence="3" key="1">
    <citation type="submission" date="2021-01" db="EMBL/GenBank/DDBJ databases">
        <authorList>
            <person name="Corre E."/>
            <person name="Pelletier E."/>
            <person name="Niang G."/>
            <person name="Scheremetjew M."/>
            <person name="Finn R."/>
            <person name="Kale V."/>
            <person name="Holt S."/>
            <person name="Cochrane G."/>
            <person name="Meng A."/>
            <person name="Brown T."/>
            <person name="Cohen L."/>
        </authorList>
    </citation>
    <scope>NUCLEOTIDE SEQUENCE</scope>
    <source>
        <strain evidence="3">CCMP1897</strain>
    </source>
</reference>
<dbReference type="EMBL" id="HBIS01003415">
    <property type="protein sequence ID" value="CAE0609252.1"/>
    <property type="molecule type" value="Transcribed_RNA"/>
</dbReference>
<organism evidence="3">
    <name type="scientific">Picocystis salinarum</name>
    <dbReference type="NCBI Taxonomy" id="88271"/>
    <lineage>
        <taxon>Eukaryota</taxon>
        <taxon>Viridiplantae</taxon>
        <taxon>Chlorophyta</taxon>
        <taxon>Picocystophyceae</taxon>
        <taxon>Picocystales</taxon>
        <taxon>Picocystaceae</taxon>
        <taxon>Picocystis</taxon>
    </lineage>
</organism>
<dbReference type="PANTHER" id="PTHR10683">
    <property type="entry name" value="TRANSALDOLASE"/>
    <property type="match status" value="1"/>
</dbReference>
<dbReference type="InterPro" id="IPR001585">
    <property type="entry name" value="TAL/FSA"/>
</dbReference>
<feature type="region of interest" description="Disordered" evidence="2">
    <location>
        <begin position="19"/>
        <end position="41"/>
    </location>
</feature>
<name>A0A7S3UE80_9CHLO</name>
<keyword evidence="1" id="KW-0704">Schiff base</keyword>